<name>A0AAU9MFY6_9ASTR</name>
<proteinExistence type="predicted"/>
<gene>
    <name evidence="2" type="ORF">LVIROSA_LOCUS10803</name>
</gene>
<comment type="caution">
    <text evidence="2">The sequence shown here is derived from an EMBL/GenBank/DDBJ whole genome shotgun (WGS) entry which is preliminary data.</text>
</comment>
<keyword evidence="3" id="KW-1185">Reference proteome</keyword>
<dbReference type="Proteomes" id="UP001157418">
    <property type="component" value="Unassembled WGS sequence"/>
</dbReference>
<dbReference type="AlphaFoldDB" id="A0AAU9MFY6"/>
<reference evidence="2 3" key="1">
    <citation type="submission" date="2022-01" db="EMBL/GenBank/DDBJ databases">
        <authorList>
            <person name="Xiong W."/>
            <person name="Schranz E."/>
        </authorList>
    </citation>
    <scope>NUCLEOTIDE SEQUENCE [LARGE SCALE GENOMIC DNA]</scope>
</reference>
<organism evidence="2 3">
    <name type="scientific">Lactuca virosa</name>
    <dbReference type="NCBI Taxonomy" id="75947"/>
    <lineage>
        <taxon>Eukaryota</taxon>
        <taxon>Viridiplantae</taxon>
        <taxon>Streptophyta</taxon>
        <taxon>Embryophyta</taxon>
        <taxon>Tracheophyta</taxon>
        <taxon>Spermatophyta</taxon>
        <taxon>Magnoliopsida</taxon>
        <taxon>eudicotyledons</taxon>
        <taxon>Gunneridae</taxon>
        <taxon>Pentapetalae</taxon>
        <taxon>asterids</taxon>
        <taxon>campanulids</taxon>
        <taxon>Asterales</taxon>
        <taxon>Asteraceae</taxon>
        <taxon>Cichorioideae</taxon>
        <taxon>Cichorieae</taxon>
        <taxon>Lactucinae</taxon>
        <taxon>Lactuca</taxon>
    </lineage>
</organism>
<sequence>MFIHFLSWPSQQHTNTHIDTPFCIVGSDDNNQHICYDSVNQSILCFVGEEEGSKYVLRDGIRDVIKSGCGKENVDPNFIKSELAAIDKIIDGGKNVEIQNTFQIYGNNKTINDLVEEKGFVLIQATSDMVKGFNSSQSKADSSQPSSPPSLNVGIHAKGILGKIPGTSPVHETSHVTILIPMKIVKHSGSGNDEVMNEGSNDDVKMGSDTGADLKMKQGVSFLDLKWDNEPMIVDNDSKSKSSQWLLLSMMLAKSLMLELLKLLALWLILTSKLFLKLMGNQMVKLS</sequence>
<accession>A0AAU9MFY6</accession>
<evidence type="ECO:0000313" key="3">
    <source>
        <dbReference type="Proteomes" id="UP001157418"/>
    </source>
</evidence>
<protein>
    <submittedName>
        <fullName evidence="2">Uncharacterized protein</fullName>
    </submittedName>
</protein>
<evidence type="ECO:0000256" key="1">
    <source>
        <dbReference type="SAM" id="MobiDB-lite"/>
    </source>
</evidence>
<feature type="compositionally biased region" description="Low complexity" evidence="1">
    <location>
        <begin position="135"/>
        <end position="145"/>
    </location>
</feature>
<feature type="region of interest" description="Disordered" evidence="1">
    <location>
        <begin position="133"/>
        <end position="152"/>
    </location>
</feature>
<dbReference type="EMBL" id="CAKMRJ010001112">
    <property type="protein sequence ID" value="CAH1423528.1"/>
    <property type="molecule type" value="Genomic_DNA"/>
</dbReference>
<evidence type="ECO:0000313" key="2">
    <source>
        <dbReference type="EMBL" id="CAH1423528.1"/>
    </source>
</evidence>